<feature type="domain" description="DUF6589" evidence="2">
    <location>
        <begin position="666"/>
        <end position="1084"/>
    </location>
</feature>
<evidence type="ECO:0000256" key="1">
    <source>
        <dbReference type="SAM" id="MobiDB-lite"/>
    </source>
</evidence>
<gene>
    <name evidence="3" type="ORF">NLI96_g67</name>
</gene>
<feature type="region of interest" description="Disordered" evidence="1">
    <location>
        <begin position="397"/>
        <end position="475"/>
    </location>
</feature>
<feature type="region of interest" description="Disordered" evidence="1">
    <location>
        <begin position="1"/>
        <end position="60"/>
    </location>
</feature>
<organism evidence="3 4">
    <name type="scientific">Meripilus lineatus</name>
    <dbReference type="NCBI Taxonomy" id="2056292"/>
    <lineage>
        <taxon>Eukaryota</taxon>
        <taxon>Fungi</taxon>
        <taxon>Dikarya</taxon>
        <taxon>Basidiomycota</taxon>
        <taxon>Agaricomycotina</taxon>
        <taxon>Agaricomycetes</taxon>
        <taxon>Polyporales</taxon>
        <taxon>Meripilaceae</taxon>
        <taxon>Meripilus</taxon>
    </lineage>
</organism>
<feature type="region of interest" description="Disordered" evidence="1">
    <location>
        <begin position="491"/>
        <end position="578"/>
    </location>
</feature>
<protein>
    <recommendedName>
        <fullName evidence="2">DUF6589 domain-containing protein</fullName>
    </recommendedName>
</protein>
<dbReference type="Pfam" id="PF20231">
    <property type="entry name" value="DUF6589"/>
    <property type="match status" value="1"/>
</dbReference>
<dbReference type="EMBL" id="JANAWD010000001">
    <property type="protein sequence ID" value="KAJ3492391.1"/>
    <property type="molecule type" value="Genomic_DNA"/>
</dbReference>
<dbReference type="AlphaFoldDB" id="A0AAD5VHA1"/>
<feature type="compositionally biased region" description="Polar residues" evidence="1">
    <location>
        <begin position="554"/>
        <end position="575"/>
    </location>
</feature>
<feature type="compositionally biased region" description="Acidic residues" evidence="1">
    <location>
        <begin position="398"/>
        <end position="454"/>
    </location>
</feature>
<evidence type="ECO:0000259" key="2">
    <source>
        <dbReference type="Pfam" id="PF20231"/>
    </source>
</evidence>
<name>A0AAD5VHA1_9APHY</name>
<evidence type="ECO:0000313" key="4">
    <source>
        <dbReference type="Proteomes" id="UP001212997"/>
    </source>
</evidence>
<keyword evidence="4" id="KW-1185">Reference proteome</keyword>
<feature type="compositionally biased region" description="Polar residues" evidence="1">
    <location>
        <begin position="457"/>
        <end position="475"/>
    </location>
</feature>
<feature type="region of interest" description="Disordered" evidence="1">
    <location>
        <begin position="79"/>
        <end position="141"/>
    </location>
</feature>
<accession>A0AAD5VHA1</accession>
<feature type="compositionally biased region" description="Acidic residues" evidence="1">
    <location>
        <begin position="1251"/>
        <end position="1260"/>
    </location>
</feature>
<sequence>MSQQRRHQQPTLPPSSSLPYSSSPLTSLPPSPHNEVPTNNPPSHPAQPSTRFPLLFQQDINNPNPLFSSLLPHWHQTRIPQSFRTPSPPPNVSSHPPAVEDDPRDGMEPYSTPIRGRTKAERRAHRKEKRKRKRRAREEARLQERAAKKARLQAEEDAKRRHLDEGIRRIFHCMDKEKIHLGDFMEHVFSADFYAKDLRYLNFFNSPSRVKKVLTSWVKLCGRKAAESVTEWAVDRVAEVTCREFRQVTESGVLRTSNEDISTEFGLGFSLPDTYTTLSTYCPHTLHILTDLATTTKQRQNATIKTTLKKHNLVTSAMIILLGARSQRNSYPKNVIGLWLYSIGTARQGFSVLSHLGISCNYTSLIGRAETGVVPRTSNSSAGNQDKTLDETVGVFGLEDDDSDEDVEEEEEEEDAEEAADAEEEADIGEGEEEDDAYESDEDSSTDTDNEGWESDTPLTRNTPGPIPSTEQSPFNQPALVQVPIQAAEGAPMSNAGEPSTKGMPATTEAPDSSPVHPLLSIENPAQSAEVPPVPADGASTEALSTLPDACTTPGHTASTSQNAALPTQSQSEVTGNDGFEAPVPTRRDGLLRQLSHACRMATWELAKLGLLAYVYDNINMVFKIAEQIIGRKDTQQNGTCATAFELYGTKPEDLSTAEALEYFVKAPALSLDDVILTKDENAQLNTHLENTVLRIIIQYGGDRFLRFLPHLQESALPTPLQIPIHKTTIHPLPSMEIDESSVQGNAEVLNTMFKETDSNYGKPVFAKNIKIIWGDQLSMAHVRSVKNTRIGHASPYMSYLNCTCGPGLFHYIISAAGFGLEIHWGDPHTWTKNPGSLVFHNTLLGRKPFVITSPPPYRTSRDLIFVSLYGRIFHCLEHVANISNLDEFAAQVSFDQLRLYAREILTRFADSDKAERLRSARAKEQIFGSENITQGDMVFENAVLFLRDALLLREFAYAIKAGDSGRVILCLRVLALSYRGSGRTKYAYETLVLLHNYTHVWSPRLRNSILMNWLLNPTGKPNGFVPVDLVQEHLNFWIKVIYKAHGSAASWEWLKGISPCVEILRRIATHINSGLGSHQGSKHSSPDLWNDISVIMKSLREQRVYEINPGRTIPGAKVEVINIVEKGLNLLPKSINDYNVEFQTWQRRHLRRPLIGDAAISIPTGTDKETDASHNPATPPCDSIPGMDSPPRMVSPPHIPTPGTSTPTPDDPSDVNENTDRADEGGTNEPRSIEVETQGYFDDELLTRETEEDVALDMD</sequence>
<proteinExistence type="predicted"/>
<dbReference type="Proteomes" id="UP001212997">
    <property type="component" value="Unassembled WGS sequence"/>
</dbReference>
<dbReference type="InterPro" id="IPR046496">
    <property type="entry name" value="DUF6589"/>
</dbReference>
<comment type="caution">
    <text evidence="3">The sequence shown here is derived from an EMBL/GenBank/DDBJ whole genome shotgun (WGS) entry which is preliminary data.</text>
</comment>
<evidence type="ECO:0000313" key="3">
    <source>
        <dbReference type="EMBL" id="KAJ3492391.1"/>
    </source>
</evidence>
<feature type="region of interest" description="Disordered" evidence="1">
    <location>
        <begin position="1162"/>
        <end position="1260"/>
    </location>
</feature>
<reference evidence="3" key="1">
    <citation type="submission" date="2022-07" db="EMBL/GenBank/DDBJ databases">
        <title>Genome Sequence of Physisporinus lineatus.</title>
        <authorList>
            <person name="Buettner E."/>
        </authorList>
    </citation>
    <scope>NUCLEOTIDE SEQUENCE</scope>
    <source>
        <strain evidence="3">VT162</strain>
    </source>
</reference>
<feature type="compositionally biased region" description="Low complexity" evidence="1">
    <location>
        <begin position="14"/>
        <end position="26"/>
    </location>
</feature>
<feature type="compositionally biased region" description="Basic residues" evidence="1">
    <location>
        <begin position="116"/>
        <end position="135"/>
    </location>
</feature>